<name>A0ABY5YEG7_9FLAO</name>
<dbReference type="Proteomes" id="UP001059209">
    <property type="component" value="Chromosome"/>
</dbReference>
<gene>
    <name evidence="2" type="ORF">NYZ99_10155</name>
</gene>
<evidence type="ECO:0000313" key="3">
    <source>
        <dbReference type="Proteomes" id="UP001059209"/>
    </source>
</evidence>
<keyword evidence="3" id="KW-1185">Reference proteome</keyword>
<accession>A0ABY5YEG7</accession>
<sequence>MYRSTYKAFTFLLLGLCQCILIAQERSVYNDPFQIGTFSGNASYQYILKNTDTIFDGSFLFQRSNLETLLQEQDSSFTIKGSFKESFANDSWLFQFGEYTSESKSEVVDFEYRILVSGTQEMAQGLLSEGIPRWRVEPYHTRSRKLRGNKYLV</sequence>
<evidence type="ECO:0000313" key="2">
    <source>
        <dbReference type="EMBL" id="UWX56510.1"/>
    </source>
</evidence>
<feature type="chain" id="PRO_5045504406" evidence="1">
    <location>
        <begin position="24"/>
        <end position="153"/>
    </location>
</feature>
<proteinExistence type="predicted"/>
<reference evidence="2" key="1">
    <citation type="submission" date="2022-09" db="EMBL/GenBank/DDBJ databases">
        <title>Maribacter litopenaei sp. nov., isolated from the intestinal tract of the Pacific White Shrimp, Litopenaeus vannamei.</title>
        <authorList>
            <person name="Kim S.Y."/>
            <person name="Hwang C.Y."/>
        </authorList>
    </citation>
    <scope>NUCLEOTIDE SEQUENCE</scope>
    <source>
        <strain evidence="2">HL-LV01</strain>
    </source>
</reference>
<protein>
    <submittedName>
        <fullName evidence="2">Uncharacterized protein</fullName>
    </submittedName>
</protein>
<dbReference type="EMBL" id="CP104205">
    <property type="protein sequence ID" value="UWX56510.1"/>
    <property type="molecule type" value="Genomic_DNA"/>
</dbReference>
<keyword evidence="1" id="KW-0732">Signal</keyword>
<evidence type="ECO:0000256" key="1">
    <source>
        <dbReference type="SAM" id="SignalP"/>
    </source>
</evidence>
<feature type="signal peptide" evidence="1">
    <location>
        <begin position="1"/>
        <end position="23"/>
    </location>
</feature>
<dbReference type="RefSeq" id="WP_260575145.1">
    <property type="nucleotide sequence ID" value="NZ_CP104205.1"/>
</dbReference>
<organism evidence="2 3">
    <name type="scientific">Maribacter litopenaei</name>
    <dbReference type="NCBI Taxonomy" id="2976127"/>
    <lineage>
        <taxon>Bacteria</taxon>
        <taxon>Pseudomonadati</taxon>
        <taxon>Bacteroidota</taxon>
        <taxon>Flavobacteriia</taxon>
        <taxon>Flavobacteriales</taxon>
        <taxon>Flavobacteriaceae</taxon>
        <taxon>Maribacter</taxon>
    </lineage>
</organism>